<keyword evidence="1" id="KW-1185">Reference proteome</keyword>
<reference evidence="2" key="1">
    <citation type="submission" date="2016-11" db="UniProtKB">
        <authorList>
            <consortium name="WormBaseParasite"/>
        </authorList>
    </citation>
    <scope>IDENTIFICATION</scope>
</reference>
<dbReference type="WBParaSite" id="Hba_04485">
    <property type="protein sequence ID" value="Hba_04485"/>
    <property type="gene ID" value="Hba_04485"/>
</dbReference>
<protein>
    <submittedName>
        <fullName evidence="2">Uncharacterized protein</fullName>
    </submittedName>
</protein>
<evidence type="ECO:0000313" key="1">
    <source>
        <dbReference type="Proteomes" id="UP000095283"/>
    </source>
</evidence>
<organism evidence="1 2">
    <name type="scientific">Heterorhabditis bacteriophora</name>
    <name type="common">Entomopathogenic nematode worm</name>
    <dbReference type="NCBI Taxonomy" id="37862"/>
    <lineage>
        <taxon>Eukaryota</taxon>
        <taxon>Metazoa</taxon>
        <taxon>Ecdysozoa</taxon>
        <taxon>Nematoda</taxon>
        <taxon>Chromadorea</taxon>
        <taxon>Rhabditida</taxon>
        <taxon>Rhabditina</taxon>
        <taxon>Rhabditomorpha</taxon>
        <taxon>Strongyloidea</taxon>
        <taxon>Heterorhabditidae</taxon>
        <taxon>Heterorhabditis</taxon>
    </lineage>
</organism>
<dbReference type="Proteomes" id="UP000095283">
    <property type="component" value="Unplaced"/>
</dbReference>
<name>A0A1I7WHM5_HETBA</name>
<evidence type="ECO:0000313" key="2">
    <source>
        <dbReference type="WBParaSite" id="Hba_04485"/>
    </source>
</evidence>
<dbReference type="AlphaFoldDB" id="A0A1I7WHM5"/>
<proteinExistence type="predicted"/>
<sequence length="40" mass="4576">MNIDLRKNVTNNMHINILSPSIETKNAIGFTMSIVKLKIY</sequence>
<accession>A0A1I7WHM5</accession>